<dbReference type="InterPro" id="IPR007837">
    <property type="entry name" value="DinB"/>
</dbReference>
<evidence type="ECO:0000256" key="1">
    <source>
        <dbReference type="ARBA" id="ARBA00008635"/>
    </source>
</evidence>
<gene>
    <name evidence="4" type="ORF">V4F39_10370</name>
</gene>
<evidence type="ECO:0000256" key="2">
    <source>
        <dbReference type="ARBA" id="ARBA00022723"/>
    </source>
</evidence>
<dbReference type="SUPFAM" id="SSF109854">
    <property type="entry name" value="DinB/YfiT-like putative metalloenzymes"/>
    <property type="match status" value="1"/>
</dbReference>
<accession>A0AAW9QDS2</accession>
<dbReference type="PANTHER" id="PTHR37302:SF3">
    <property type="entry name" value="DAMAGE-INDUCIBLE PROTEIN DINB"/>
    <property type="match status" value="1"/>
</dbReference>
<dbReference type="InterPro" id="IPR034660">
    <property type="entry name" value="DinB/YfiT-like"/>
</dbReference>
<dbReference type="GO" id="GO:0046872">
    <property type="term" value="F:metal ion binding"/>
    <property type="evidence" value="ECO:0007669"/>
    <property type="project" value="UniProtKB-KW"/>
</dbReference>
<feature type="binding site" evidence="3">
    <location>
        <position position="50"/>
    </location>
    <ligand>
        <name>a divalent metal cation</name>
        <dbReference type="ChEBI" id="CHEBI:60240"/>
    </ligand>
</feature>
<evidence type="ECO:0000256" key="3">
    <source>
        <dbReference type="PIRSR" id="PIRSR607837-1"/>
    </source>
</evidence>
<dbReference type="EMBL" id="JAZIBG010000024">
    <property type="protein sequence ID" value="MEF7614313.1"/>
    <property type="molecule type" value="Genomic_DNA"/>
</dbReference>
<feature type="binding site" evidence="3">
    <location>
        <position position="138"/>
    </location>
    <ligand>
        <name>a divalent metal cation</name>
        <dbReference type="ChEBI" id="CHEBI:60240"/>
    </ligand>
</feature>
<comment type="similarity">
    <text evidence="1">Belongs to the DinB family.</text>
</comment>
<dbReference type="Pfam" id="PF05163">
    <property type="entry name" value="DinB"/>
    <property type="match status" value="1"/>
</dbReference>
<dbReference type="Proteomes" id="UP001336250">
    <property type="component" value="Unassembled WGS sequence"/>
</dbReference>
<evidence type="ECO:0000313" key="5">
    <source>
        <dbReference type="Proteomes" id="UP001336250"/>
    </source>
</evidence>
<feature type="binding site" evidence="3">
    <location>
        <position position="134"/>
    </location>
    <ligand>
        <name>a divalent metal cation</name>
        <dbReference type="ChEBI" id="CHEBI:60240"/>
    </ligand>
</feature>
<reference evidence="4 5" key="1">
    <citation type="submission" date="2024-02" db="EMBL/GenBank/DDBJ databases">
        <title>Genome sequence of Aquincola sp. MAHUQ-54.</title>
        <authorList>
            <person name="Huq M.A."/>
        </authorList>
    </citation>
    <scope>NUCLEOTIDE SEQUENCE [LARGE SCALE GENOMIC DNA]</scope>
    <source>
        <strain evidence="4 5">MAHUQ-54</strain>
    </source>
</reference>
<dbReference type="PANTHER" id="PTHR37302">
    <property type="entry name" value="SLR1116 PROTEIN"/>
    <property type="match status" value="1"/>
</dbReference>
<keyword evidence="5" id="KW-1185">Reference proteome</keyword>
<evidence type="ECO:0000313" key="4">
    <source>
        <dbReference type="EMBL" id="MEF7614313.1"/>
    </source>
</evidence>
<organism evidence="4 5">
    <name type="scientific">Aquincola agrisoli</name>
    <dbReference type="NCBI Taxonomy" id="3119538"/>
    <lineage>
        <taxon>Bacteria</taxon>
        <taxon>Pseudomonadati</taxon>
        <taxon>Pseudomonadota</taxon>
        <taxon>Betaproteobacteria</taxon>
        <taxon>Burkholderiales</taxon>
        <taxon>Sphaerotilaceae</taxon>
        <taxon>Aquincola</taxon>
    </lineage>
</organism>
<dbReference type="Gene3D" id="1.20.120.450">
    <property type="entry name" value="dinb family like domain"/>
    <property type="match status" value="1"/>
</dbReference>
<comment type="caution">
    <text evidence="4">The sequence shown here is derived from an EMBL/GenBank/DDBJ whole genome shotgun (WGS) entry which is preliminary data.</text>
</comment>
<name>A0AAW9QDS2_9BURK</name>
<protein>
    <submittedName>
        <fullName evidence="4">DinB family protein</fullName>
    </submittedName>
</protein>
<sequence length="197" mass="21705">MTLVGYLSIQAHANRLANLRLHEAMKVLDRSAFHAPRVGFFPSLAATLNHLLAVDLYYLGALHGEPEGAAVFHRFVPADTVAELQQRQAASDARLVAFCDRLDEAGCDAEVVMDRGDRVQRDRTGHVLAHLFMHQTHHRGQAHAMLSGTAVAPPQLDEFLLPSEAHLRVPEMRAMGWREEAVYAPAPWAGSSPKHAP</sequence>
<keyword evidence="2 3" id="KW-0479">Metal-binding</keyword>
<dbReference type="RefSeq" id="WP_332289283.1">
    <property type="nucleotide sequence ID" value="NZ_JAZIBG010000024.1"/>
</dbReference>
<proteinExistence type="inferred from homology"/>
<dbReference type="AlphaFoldDB" id="A0AAW9QDS2"/>